<dbReference type="AlphaFoldDB" id="A0A3B0WDY3"/>
<organism evidence="2">
    <name type="scientific">hydrothermal vent metagenome</name>
    <dbReference type="NCBI Taxonomy" id="652676"/>
    <lineage>
        <taxon>unclassified sequences</taxon>
        <taxon>metagenomes</taxon>
        <taxon>ecological metagenomes</taxon>
    </lineage>
</organism>
<keyword evidence="1" id="KW-0812">Transmembrane</keyword>
<evidence type="ECO:0000313" key="2">
    <source>
        <dbReference type="EMBL" id="VAW47579.1"/>
    </source>
</evidence>
<reference evidence="2" key="1">
    <citation type="submission" date="2018-06" db="EMBL/GenBank/DDBJ databases">
        <authorList>
            <person name="Zhirakovskaya E."/>
        </authorList>
    </citation>
    <scope>NUCLEOTIDE SEQUENCE</scope>
</reference>
<dbReference type="InterPro" id="IPR045584">
    <property type="entry name" value="Pilin-like"/>
</dbReference>
<sequence length="183" mass="19031">METNNTQNQKGFTLVEIAIVLVIIGLLLGGVLKGQELITNSKIKSVASDFDGIATAYYAYRDRTGEVPGDSDKDGIIDETEAAGGFWSQLRGQGFIKGASSVISGPVHALDGNFSVLGGASGAMFIKNHICANKIEPIIAKGMDIKLDDGDATTGIIRAGTAIGTATSGAYSGTDVLFVCREL</sequence>
<dbReference type="NCBIfam" id="TIGR02532">
    <property type="entry name" value="IV_pilin_GFxxxE"/>
    <property type="match status" value="1"/>
</dbReference>
<keyword evidence="1" id="KW-0472">Membrane</keyword>
<gene>
    <name evidence="2" type="ORF">MNBD_GAMMA03-1333</name>
</gene>
<feature type="transmembrane region" description="Helical" evidence="1">
    <location>
        <begin position="12"/>
        <end position="32"/>
    </location>
</feature>
<accession>A0A3B0WDY3</accession>
<dbReference type="Gene3D" id="3.30.700.10">
    <property type="entry name" value="Glycoprotein, Type 4 Pilin"/>
    <property type="match status" value="1"/>
</dbReference>
<evidence type="ECO:0008006" key="3">
    <source>
        <dbReference type="Google" id="ProtNLM"/>
    </source>
</evidence>
<dbReference type="Pfam" id="PF07963">
    <property type="entry name" value="N_methyl"/>
    <property type="match status" value="1"/>
</dbReference>
<proteinExistence type="predicted"/>
<name>A0A3B0WDY3_9ZZZZ</name>
<protein>
    <recommendedName>
        <fullName evidence="3">Prepilin-type N-terminal cleavage/methylation domain-containing protein</fullName>
    </recommendedName>
</protein>
<dbReference type="PROSITE" id="PS00409">
    <property type="entry name" value="PROKAR_NTER_METHYL"/>
    <property type="match status" value="1"/>
</dbReference>
<evidence type="ECO:0000256" key="1">
    <source>
        <dbReference type="SAM" id="Phobius"/>
    </source>
</evidence>
<keyword evidence="1" id="KW-1133">Transmembrane helix</keyword>
<dbReference type="InterPro" id="IPR012902">
    <property type="entry name" value="N_methyl_site"/>
</dbReference>
<dbReference type="EMBL" id="UOFC01000156">
    <property type="protein sequence ID" value="VAW47579.1"/>
    <property type="molecule type" value="Genomic_DNA"/>
</dbReference>
<dbReference type="SUPFAM" id="SSF54523">
    <property type="entry name" value="Pili subunits"/>
    <property type="match status" value="1"/>
</dbReference>